<dbReference type="EMBL" id="RBAK01000023">
    <property type="protein sequence ID" value="RKN38105.1"/>
    <property type="molecule type" value="Genomic_DNA"/>
</dbReference>
<feature type="transmembrane region" description="Helical" evidence="1">
    <location>
        <begin position="21"/>
        <end position="39"/>
    </location>
</feature>
<evidence type="ECO:0000313" key="2">
    <source>
        <dbReference type="EMBL" id="RKN38105.1"/>
    </source>
</evidence>
<comment type="caution">
    <text evidence="2">The sequence shown here is derived from an EMBL/GenBank/DDBJ whole genome shotgun (WGS) entry which is preliminary data.</text>
</comment>
<reference evidence="2 3" key="1">
    <citation type="journal article" date="2004" name="Syst. Appl. Microbiol.">
        <title>Cryptoendolithic actinomycetes from antarctic sandstone rock samples: Micromonospora endolithica sp. nov. and two isolates related to Micromonospora coerulea Jensen 1932.</title>
        <authorList>
            <person name="Hirsch P."/>
            <person name="Mevs U."/>
            <person name="Kroppenstedt R.M."/>
            <person name="Schumann P."/>
            <person name="Stackebrandt E."/>
        </authorList>
    </citation>
    <scope>NUCLEOTIDE SEQUENCE [LARGE SCALE GENOMIC DNA]</scope>
    <source>
        <strain evidence="2 3">JCM 12677</strain>
    </source>
</reference>
<dbReference type="RefSeq" id="WP_120733265.1">
    <property type="nucleotide sequence ID" value="NZ_RBAK01000023.1"/>
</dbReference>
<keyword evidence="1" id="KW-0472">Membrane</keyword>
<dbReference type="AlphaFoldDB" id="A0A3A9YQ44"/>
<sequence length="120" mass="12498">MPAFTPKGPWRTNPGLAALHLLVWHIVVVVAYFAMTLTVSDERPADCQDTFCLSPRDGVLVAGLVFGAPALLVAMVVSLVTLGVVSSRHPGRRAARVGLVAATPAFVLLAVAAIVIGGTR</sequence>
<proteinExistence type="predicted"/>
<keyword evidence="3" id="KW-1185">Reference proteome</keyword>
<keyword evidence="1" id="KW-1133">Transmembrane helix</keyword>
<dbReference type="Proteomes" id="UP000281726">
    <property type="component" value="Unassembled WGS sequence"/>
</dbReference>
<evidence type="ECO:0000313" key="3">
    <source>
        <dbReference type="Proteomes" id="UP000281726"/>
    </source>
</evidence>
<dbReference type="OrthoDB" id="10000774at2"/>
<name>A0A3A9YQ44_9ACTN</name>
<feature type="transmembrane region" description="Helical" evidence="1">
    <location>
        <begin position="97"/>
        <end position="117"/>
    </location>
</feature>
<accession>A0A3A9YQ44</accession>
<protein>
    <submittedName>
        <fullName evidence="2">Uncharacterized protein</fullName>
    </submittedName>
</protein>
<feature type="transmembrane region" description="Helical" evidence="1">
    <location>
        <begin position="59"/>
        <end position="85"/>
    </location>
</feature>
<evidence type="ECO:0000256" key="1">
    <source>
        <dbReference type="SAM" id="Phobius"/>
    </source>
</evidence>
<keyword evidence="1" id="KW-0812">Transmembrane</keyword>
<organism evidence="2 3">
    <name type="scientific">Micromonospora endolithica</name>
    <dbReference type="NCBI Taxonomy" id="230091"/>
    <lineage>
        <taxon>Bacteria</taxon>
        <taxon>Bacillati</taxon>
        <taxon>Actinomycetota</taxon>
        <taxon>Actinomycetes</taxon>
        <taxon>Micromonosporales</taxon>
        <taxon>Micromonosporaceae</taxon>
        <taxon>Micromonospora</taxon>
    </lineage>
</organism>
<gene>
    <name evidence="2" type="ORF">D7223_31715</name>
</gene>